<reference evidence="2" key="2">
    <citation type="submission" date="2021-03" db="UniProtKB">
        <authorList>
            <consortium name="EnsemblPlants"/>
        </authorList>
    </citation>
    <scope>IDENTIFICATION</scope>
</reference>
<feature type="compositionally biased region" description="Polar residues" evidence="1">
    <location>
        <begin position="66"/>
        <end position="75"/>
    </location>
</feature>
<evidence type="ECO:0000313" key="2">
    <source>
        <dbReference type="EnsemblPlants" id="cds.evm.model.04.1319"/>
    </source>
</evidence>
<dbReference type="AlphaFoldDB" id="A0A803PCL4"/>
<evidence type="ECO:0000256" key="1">
    <source>
        <dbReference type="SAM" id="MobiDB-lite"/>
    </source>
</evidence>
<proteinExistence type="predicted"/>
<organism evidence="2 3">
    <name type="scientific">Cannabis sativa</name>
    <name type="common">Hemp</name>
    <name type="synonym">Marijuana</name>
    <dbReference type="NCBI Taxonomy" id="3483"/>
    <lineage>
        <taxon>Eukaryota</taxon>
        <taxon>Viridiplantae</taxon>
        <taxon>Streptophyta</taxon>
        <taxon>Embryophyta</taxon>
        <taxon>Tracheophyta</taxon>
        <taxon>Spermatophyta</taxon>
        <taxon>Magnoliopsida</taxon>
        <taxon>eudicotyledons</taxon>
        <taxon>Gunneridae</taxon>
        <taxon>Pentapetalae</taxon>
        <taxon>rosids</taxon>
        <taxon>fabids</taxon>
        <taxon>Rosales</taxon>
        <taxon>Cannabaceae</taxon>
        <taxon>Cannabis</taxon>
    </lineage>
</organism>
<dbReference type="EMBL" id="UZAU01000385">
    <property type="status" value="NOT_ANNOTATED_CDS"/>
    <property type="molecule type" value="Genomic_DNA"/>
</dbReference>
<name>A0A803PCL4_CANSA</name>
<sequence>MLGDFSRGCNGGGGDCDITLLRKGGNLNPLGELGSGGGGGDRRRRNEDSNGCCSAIASGSKLRETMGTSTNNTAR</sequence>
<accession>A0A803PCL4</accession>
<dbReference type="EnsemblPlants" id="evm.model.04.1319">
    <property type="protein sequence ID" value="cds.evm.model.04.1319"/>
    <property type="gene ID" value="evm.TU.04.1319"/>
</dbReference>
<reference evidence="2" key="1">
    <citation type="submission" date="2018-11" db="EMBL/GenBank/DDBJ databases">
        <authorList>
            <person name="Grassa J C."/>
        </authorList>
    </citation>
    <scope>NUCLEOTIDE SEQUENCE [LARGE SCALE GENOMIC DNA]</scope>
</reference>
<dbReference type="Gramene" id="evm.model.04.1319">
    <property type="protein sequence ID" value="cds.evm.model.04.1319"/>
    <property type="gene ID" value="evm.TU.04.1319"/>
</dbReference>
<evidence type="ECO:0000313" key="3">
    <source>
        <dbReference type="Proteomes" id="UP000596661"/>
    </source>
</evidence>
<dbReference type="Proteomes" id="UP000596661">
    <property type="component" value="Chromosome 4"/>
</dbReference>
<protein>
    <submittedName>
        <fullName evidence="2">Uncharacterized protein</fullName>
    </submittedName>
</protein>
<feature type="region of interest" description="Disordered" evidence="1">
    <location>
        <begin position="25"/>
        <end position="75"/>
    </location>
</feature>
<keyword evidence="3" id="KW-1185">Reference proteome</keyword>